<proteinExistence type="predicted"/>
<dbReference type="InterPro" id="IPR007138">
    <property type="entry name" value="ABM_dom"/>
</dbReference>
<feature type="domain" description="ABM" evidence="2">
    <location>
        <begin position="126"/>
        <end position="188"/>
    </location>
</feature>
<keyword evidence="1" id="KW-0812">Transmembrane</keyword>
<dbReference type="Gene3D" id="3.30.70.100">
    <property type="match status" value="2"/>
</dbReference>
<accession>I3ZJU9</accession>
<dbReference type="eggNOG" id="COG3224">
    <property type="taxonomic scope" value="Bacteria"/>
</dbReference>
<dbReference type="KEGG" id="trs:Terro_3300"/>
<dbReference type="Pfam" id="PF03992">
    <property type="entry name" value="ABM"/>
    <property type="match status" value="1"/>
</dbReference>
<keyword evidence="1" id="KW-1133">Transmembrane helix</keyword>
<keyword evidence="4" id="KW-1185">Reference proteome</keyword>
<dbReference type="InterPro" id="IPR038762">
    <property type="entry name" value="ABM_predict"/>
</dbReference>
<keyword evidence="1" id="KW-0472">Membrane</keyword>
<dbReference type="PANTHER" id="PTHR40057:SF1">
    <property type="entry name" value="SLR1162 PROTEIN"/>
    <property type="match status" value="1"/>
</dbReference>
<dbReference type="Proteomes" id="UP000006056">
    <property type="component" value="Chromosome"/>
</dbReference>
<dbReference type="RefSeq" id="WP_014786778.1">
    <property type="nucleotide sequence ID" value="NC_018014.1"/>
</dbReference>
<reference evidence="3 4" key="1">
    <citation type="submission" date="2012-06" db="EMBL/GenBank/DDBJ databases">
        <title>Complete genome of Terriglobus roseus DSM 18391.</title>
        <authorList>
            <consortium name="US DOE Joint Genome Institute (JGI-PGF)"/>
            <person name="Lucas S."/>
            <person name="Copeland A."/>
            <person name="Lapidus A."/>
            <person name="Glavina del Rio T."/>
            <person name="Dalin E."/>
            <person name="Tice H."/>
            <person name="Bruce D."/>
            <person name="Goodwin L."/>
            <person name="Pitluck S."/>
            <person name="Peters L."/>
            <person name="Mikhailova N."/>
            <person name="Munk A.C.C."/>
            <person name="Kyrpides N."/>
            <person name="Mavromatis K."/>
            <person name="Ivanova N."/>
            <person name="Brettin T."/>
            <person name="Detter J.C."/>
            <person name="Han C."/>
            <person name="Larimer F."/>
            <person name="Land M."/>
            <person name="Hauser L."/>
            <person name="Markowitz V."/>
            <person name="Cheng J.-F."/>
            <person name="Hugenholtz P."/>
            <person name="Woyke T."/>
            <person name="Wu D."/>
            <person name="Brambilla E."/>
            <person name="Klenk H.-P."/>
            <person name="Eisen J.A."/>
        </authorList>
    </citation>
    <scope>NUCLEOTIDE SEQUENCE [LARGE SCALE GENOMIC DNA]</scope>
    <source>
        <strain evidence="4">DSM 18391 / NRRL B-41598 / KBS 63</strain>
    </source>
</reference>
<dbReference type="SUPFAM" id="SSF54909">
    <property type="entry name" value="Dimeric alpha+beta barrel"/>
    <property type="match status" value="2"/>
</dbReference>
<protein>
    <recommendedName>
        <fullName evidence="2">ABM domain-containing protein</fullName>
    </recommendedName>
</protein>
<evidence type="ECO:0000313" key="4">
    <source>
        <dbReference type="Proteomes" id="UP000006056"/>
    </source>
</evidence>
<dbReference type="EMBL" id="CP003379">
    <property type="protein sequence ID" value="AFL89517.1"/>
    <property type="molecule type" value="Genomic_DNA"/>
</dbReference>
<feature type="transmembrane region" description="Helical" evidence="1">
    <location>
        <begin position="230"/>
        <end position="247"/>
    </location>
</feature>
<dbReference type="InterPro" id="IPR011008">
    <property type="entry name" value="Dimeric_a/b-barrel"/>
</dbReference>
<feature type="transmembrane region" description="Helical" evidence="1">
    <location>
        <begin position="259"/>
        <end position="279"/>
    </location>
</feature>
<dbReference type="HOGENOM" id="CLU_075307_1_0_0"/>
<dbReference type="PANTHER" id="PTHR40057">
    <property type="entry name" value="SLR1162 PROTEIN"/>
    <property type="match status" value="1"/>
</dbReference>
<evidence type="ECO:0000313" key="3">
    <source>
        <dbReference type="EMBL" id="AFL89517.1"/>
    </source>
</evidence>
<evidence type="ECO:0000256" key="1">
    <source>
        <dbReference type="SAM" id="Phobius"/>
    </source>
</evidence>
<feature type="transmembrane region" description="Helical" evidence="1">
    <location>
        <begin position="299"/>
        <end position="316"/>
    </location>
</feature>
<evidence type="ECO:0000259" key="2">
    <source>
        <dbReference type="Pfam" id="PF03992"/>
    </source>
</evidence>
<name>I3ZJU9_TERRK</name>
<gene>
    <name evidence="3" type="ordered locus">Terro_3300</name>
</gene>
<organism evidence="3 4">
    <name type="scientific">Terriglobus roseus (strain DSM 18391 / NRRL B-41598 / KBS 63)</name>
    <dbReference type="NCBI Taxonomy" id="926566"/>
    <lineage>
        <taxon>Bacteria</taxon>
        <taxon>Pseudomonadati</taxon>
        <taxon>Acidobacteriota</taxon>
        <taxon>Terriglobia</taxon>
        <taxon>Terriglobales</taxon>
        <taxon>Acidobacteriaceae</taxon>
        <taxon>Terriglobus</taxon>
    </lineage>
</organism>
<sequence length="319" mass="36085">MSDVKTQAGITHQDPITIVTQTRPIDGQEEAFRSWQDEIGAEVSKWPGFVEQKIIPPNPPAQFDWVTLLRFSSLDAGTGWLRSPVRLKLLDKLQPILAGSDDVHIVNDGASGVLPAAASLVISTRLLPGQEGQYRSWELKIAAAQSQAPGFRGYRLQPPIEGVQEDWLSIIRFDSQQNLDNWLNSPERLNLLKEAEAFTDRFATRVVQSGFEQWFPNSGAAPVPVWKQNMIVLLMLYPEVFLFGWFVQQPLLMKRLHWPFYLALFAGNSVGILLMNKLVPWTSNRFSWWLRSTDKKTTLIGLGVVLSLYALLLFVFSHL</sequence>
<dbReference type="AlphaFoldDB" id="I3ZJU9"/>